<keyword evidence="7 12" id="KW-0540">Nuclease</keyword>
<comment type="cofactor">
    <cofactor evidence="12">
        <name>Mn(2+)</name>
        <dbReference type="ChEBI" id="CHEBI:29035"/>
    </cofactor>
    <cofactor evidence="12">
        <name>Mg(2+)</name>
        <dbReference type="ChEBI" id="CHEBI:18420"/>
    </cofactor>
    <text evidence="12">Manganese or magnesium. Binds 1 divalent metal ion per monomer in the absence of substrate. May bind a second metal ion after substrate binding.</text>
</comment>
<comment type="cofactor">
    <cofactor evidence="2">
        <name>Mg(2+)</name>
        <dbReference type="ChEBI" id="CHEBI:18420"/>
    </cofactor>
</comment>
<dbReference type="InterPro" id="IPR024567">
    <property type="entry name" value="RNase_HII/HIII_dom"/>
</dbReference>
<dbReference type="Gene3D" id="3.30.420.10">
    <property type="entry name" value="Ribonuclease H-like superfamily/Ribonuclease H"/>
    <property type="match status" value="1"/>
</dbReference>
<keyword evidence="17" id="KW-1185">Reference proteome</keyword>
<evidence type="ECO:0000313" key="17">
    <source>
        <dbReference type="Proteomes" id="UP000698222"/>
    </source>
</evidence>
<keyword evidence="10 12" id="KW-0378">Hydrolase</keyword>
<feature type="binding site" evidence="12">
    <location>
        <position position="30"/>
    </location>
    <ligand>
        <name>a divalent metal cation</name>
        <dbReference type="ChEBI" id="CHEBI:60240"/>
    </ligand>
</feature>
<evidence type="ECO:0000313" key="16">
    <source>
        <dbReference type="EMBL" id="MBP2410751.1"/>
    </source>
</evidence>
<feature type="region of interest" description="Disordered" evidence="14">
    <location>
        <begin position="225"/>
        <end position="288"/>
    </location>
</feature>
<evidence type="ECO:0000256" key="1">
    <source>
        <dbReference type="ARBA" id="ARBA00000077"/>
    </source>
</evidence>
<protein>
    <recommendedName>
        <fullName evidence="13">Ribonuclease</fullName>
        <ecNumber evidence="13">3.1.26.4</ecNumber>
    </recommendedName>
</protein>
<feature type="compositionally biased region" description="Pro residues" evidence="14">
    <location>
        <begin position="258"/>
        <end position="269"/>
    </location>
</feature>
<dbReference type="EC" id="3.1.26.4" evidence="13"/>
<feature type="binding site" evidence="12">
    <location>
        <position position="29"/>
    </location>
    <ligand>
        <name>a divalent metal cation</name>
        <dbReference type="ChEBI" id="CHEBI:60240"/>
    </ligand>
</feature>
<evidence type="ECO:0000256" key="10">
    <source>
        <dbReference type="ARBA" id="ARBA00022801"/>
    </source>
</evidence>
<keyword evidence="6" id="KW-0963">Cytoplasm</keyword>
<feature type="binding site" evidence="12">
    <location>
        <position position="126"/>
    </location>
    <ligand>
        <name>a divalent metal cation</name>
        <dbReference type="ChEBI" id="CHEBI:60240"/>
    </ligand>
</feature>
<proteinExistence type="inferred from homology"/>
<evidence type="ECO:0000256" key="7">
    <source>
        <dbReference type="ARBA" id="ARBA00022722"/>
    </source>
</evidence>
<dbReference type="GO" id="GO:0004523">
    <property type="term" value="F:RNA-DNA hybrid ribonuclease activity"/>
    <property type="evidence" value="ECO:0007669"/>
    <property type="project" value="UniProtKB-EC"/>
</dbReference>
<evidence type="ECO:0000256" key="9">
    <source>
        <dbReference type="ARBA" id="ARBA00022759"/>
    </source>
</evidence>
<evidence type="ECO:0000259" key="15">
    <source>
        <dbReference type="PROSITE" id="PS51975"/>
    </source>
</evidence>
<keyword evidence="8 12" id="KW-0479">Metal-binding</keyword>
<evidence type="ECO:0000256" key="11">
    <source>
        <dbReference type="ARBA" id="ARBA00023211"/>
    </source>
</evidence>
<dbReference type="CDD" id="cd07182">
    <property type="entry name" value="RNase_HII_bacteria_HII_like"/>
    <property type="match status" value="1"/>
</dbReference>
<evidence type="ECO:0000256" key="3">
    <source>
        <dbReference type="ARBA" id="ARBA00004065"/>
    </source>
</evidence>
<gene>
    <name evidence="16" type="ORF">JOF44_003654</name>
</gene>
<organism evidence="16 17">
    <name type="scientific">Brachybacterium fresconis</name>
    <dbReference type="NCBI Taxonomy" id="173363"/>
    <lineage>
        <taxon>Bacteria</taxon>
        <taxon>Bacillati</taxon>
        <taxon>Actinomycetota</taxon>
        <taxon>Actinomycetes</taxon>
        <taxon>Micrococcales</taxon>
        <taxon>Dermabacteraceae</taxon>
        <taxon>Brachybacterium</taxon>
    </lineage>
</organism>
<name>A0ABS4YPN5_9MICO</name>
<evidence type="ECO:0000256" key="4">
    <source>
        <dbReference type="ARBA" id="ARBA00004496"/>
    </source>
</evidence>
<dbReference type="PANTHER" id="PTHR10954:SF18">
    <property type="entry name" value="RIBONUCLEASE HII"/>
    <property type="match status" value="1"/>
</dbReference>
<evidence type="ECO:0000256" key="13">
    <source>
        <dbReference type="RuleBase" id="RU003515"/>
    </source>
</evidence>
<evidence type="ECO:0000256" key="8">
    <source>
        <dbReference type="ARBA" id="ARBA00022723"/>
    </source>
</evidence>
<reference evidence="16 17" key="1">
    <citation type="submission" date="2021-03" db="EMBL/GenBank/DDBJ databases">
        <title>Sequencing the genomes of 1000 actinobacteria strains.</title>
        <authorList>
            <person name="Klenk H.-P."/>
        </authorList>
    </citation>
    <scope>NUCLEOTIDE SEQUENCE [LARGE SCALE GENOMIC DNA]</scope>
    <source>
        <strain evidence="16 17">DSM 14564</strain>
    </source>
</reference>
<dbReference type="InterPro" id="IPR036397">
    <property type="entry name" value="RNaseH_sf"/>
</dbReference>
<comment type="subcellular location">
    <subcellularLocation>
        <location evidence="4">Cytoplasm</location>
    </subcellularLocation>
</comment>
<dbReference type="Proteomes" id="UP000698222">
    <property type="component" value="Unassembled WGS sequence"/>
</dbReference>
<dbReference type="PANTHER" id="PTHR10954">
    <property type="entry name" value="RIBONUCLEASE H2 SUBUNIT A"/>
    <property type="match status" value="1"/>
</dbReference>
<comment type="similarity">
    <text evidence="5 13">Belongs to the RNase HII family.</text>
</comment>
<comment type="catalytic activity">
    <reaction evidence="1 12 13">
        <text>Endonucleolytic cleavage to 5'-phosphomonoester.</text>
        <dbReference type="EC" id="3.1.26.4"/>
    </reaction>
</comment>
<evidence type="ECO:0000256" key="14">
    <source>
        <dbReference type="SAM" id="MobiDB-lite"/>
    </source>
</evidence>
<dbReference type="SUPFAM" id="SSF53098">
    <property type="entry name" value="Ribonuclease H-like"/>
    <property type="match status" value="1"/>
</dbReference>
<comment type="caution">
    <text evidence="16">The sequence shown here is derived from an EMBL/GenBank/DDBJ whole genome shotgun (WGS) entry which is preliminary data.</text>
</comment>
<comment type="function">
    <text evidence="3 13">Endonuclease that specifically degrades the RNA of RNA-DNA hybrids.</text>
</comment>
<dbReference type="EMBL" id="JAGIOC010000001">
    <property type="protein sequence ID" value="MBP2410751.1"/>
    <property type="molecule type" value="Genomic_DNA"/>
</dbReference>
<dbReference type="RefSeq" id="WP_209894888.1">
    <property type="nucleotide sequence ID" value="NZ_BAAAJV010000008.1"/>
</dbReference>
<dbReference type="NCBIfam" id="NF000595">
    <property type="entry name" value="PRK00015.1-3"/>
    <property type="match status" value="1"/>
</dbReference>
<evidence type="ECO:0000256" key="12">
    <source>
        <dbReference type="PROSITE-ProRule" id="PRU01319"/>
    </source>
</evidence>
<evidence type="ECO:0000256" key="2">
    <source>
        <dbReference type="ARBA" id="ARBA00001946"/>
    </source>
</evidence>
<sequence length="288" mass="30191">MTVTLPSLDLELSLAGRCGPGRRLVVGLDEVGRGALAGPVAMGACALEIVDGRVPALPEGVRDSKKLAPRRREELVDPILEAVHAGAVGWASPAEIDEIGIVGALTRAGLRALEGLGLEPDAILLDGDADVLSAALVRPDRPAPLVQLRVAADRDCASVSAASVLAKVARDAHMVELDGLAPEYCWASNKGYGSAAHREAIDRLGTHEQHRRSWRLGSLPAAPVAPLTAVGPADSAVTRERTSSAVPRDPTVHRAPETPSPAPVPPAPSPAGVLWSDQWPLQHEEERR</sequence>
<evidence type="ECO:0000256" key="6">
    <source>
        <dbReference type="ARBA" id="ARBA00022490"/>
    </source>
</evidence>
<dbReference type="InterPro" id="IPR001352">
    <property type="entry name" value="RNase_HII/HIII"/>
</dbReference>
<dbReference type="InterPro" id="IPR022898">
    <property type="entry name" value="RNase_HII"/>
</dbReference>
<accession>A0ABS4YPN5</accession>
<dbReference type="PROSITE" id="PS51975">
    <property type="entry name" value="RNASE_H_2"/>
    <property type="match status" value="1"/>
</dbReference>
<dbReference type="InterPro" id="IPR012337">
    <property type="entry name" value="RNaseH-like_sf"/>
</dbReference>
<feature type="domain" description="RNase H type-2" evidence="15">
    <location>
        <begin position="23"/>
        <end position="226"/>
    </location>
</feature>
<keyword evidence="11" id="KW-0464">Manganese</keyword>
<keyword evidence="9 12" id="KW-0255">Endonuclease</keyword>
<evidence type="ECO:0000256" key="5">
    <source>
        <dbReference type="ARBA" id="ARBA00007383"/>
    </source>
</evidence>
<dbReference type="Pfam" id="PF01351">
    <property type="entry name" value="RNase_HII"/>
    <property type="match status" value="1"/>
</dbReference>